<reference evidence="2 3" key="1">
    <citation type="journal article" date="2014" name="Nat. Commun.">
        <title>Molecular traces of alternative social organization in a termite genome.</title>
        <authorList>
            <person name="Terrapon N."/>
            <person name="Li C."/>
            <person name="Robertson H.M."/>
            <person name="Ji L."/>
            <person name="Meng X."/>
            <person name="Booth W."/>
            <person name="Chen Z."/>
            <person name="Childers C.P."/>
            <person name="Glastad K.M."/>
            <person name="Gokhale K."/>
            <person name="Gowin J."/>
            <person name="Gronenberg W."/>
            <person name="Hermansen R.A."/>
            <person name="Hu H."/>
            <person name="Hunt B.G."/>
            <person name="Huylmans A.K."/>
            <person name="Khalil S.M."/>
            <person name="Mitchell R.D."/>
            <person name="Munoz-Torres M.C."/>
            <person name="Mustard J.A."/>
            <person name="Pan H."/>
            <person name="Reese J.T."/>
            <person name="Scharf M.E."/>
            <person name="Sun F."/>
            <person name="Vogel H."/>
            <person name="Xiao J."/>
            <person name="Yang W."/>
            <person name="Yang Z."/>
            <person name="Yang Z."/>
            <person name="Zhou J."/>
            <person name="Zhu J."/>
            <person name="Brent C.S."/>
            <person name="Elsik C.G."/>
            <person name="Goodisman M.A."/>
            <person name="Liberles D.A."/>
            <person name="Roe R.M."/>
            <person name="Vargo E.L."/>
            <person name="Vilcinskas A."/>
            <person name="Wang J."/>
            <person name="Bornberg-Bauer E."/>
            <person name="Korb J."/>
            <person name="Zhang G."/>
            <person name="Liebig J."/>
        </authorList>
    </citation>
    <scope>NUCLEOTIDE SEQUENCE [LARGE SCALE GENOMIC DNA]</scope>
    <source>
        <tissue evidence="2">Whole organism</tissue>
    </source>
</reference>
<accession>A0A067R582</accession>
<name>A0A067R582_ZOONE</name>
<dbReference type="EMBL" id="KK852693">
    <property type="protein sequence ID" value="KDR18316.1"/>
    <property type="molecule type" value="Genomic_DNA"/>
</dbReference>
<dbReference type="InParanoid" id="A0A067R582"/>
<dbReference type="AlphaFoldDB" id="A0A067R582"/>
<evidence type="ECO:0000313" key="2">
    <source>
        <dbReference type="EMBL" id="KDR18316.1"/>
    </source>
</evidence>
<proteinExistence type="predicted"/>
<protein>
    <submittedName>
        <fullName evidence="2">Uncharacterized protein</fullName>
    </submittedName>
</protein>
<feature type="region of interest" description="Disordered" evidence="1">
    <location>
        <begin position="30"/>
        <end position="50"/>
    </location>
</feature>
<dbReference type="Proteomes" id="UP000027135">
    <property type="component" value="Unassembled WGS sequence"/>
</dbReference>
<keyword evidence="3" id="KW-1185">Reference proteome</keyword>
<organism evidence="2 3">
    <name type="scientific">Zootermopsis nevadensis</name>
    <name type="common">Dampwood termite</name>
    <dbReference type="NCBI Taxonomy" id="136037"/>
    <lineage>
        <taxon>Eukaryota</taxon>
        <taxon>Metazoa</taxon>
        <taxon>Ecdysozoa</taxon>
        <taxon>Arthropoda</taxon>
        <taxon>Hexapoda</taxon>
        <taxon>Insecta</taxon>
        <taxon>Pterygota</taxon>
        <taxon>Neoptera</taxon>
        <taxon>Polyneoptera</taxon>
        <taxon>Dictyoptera</taxon>
        <taxon>Blattodea</taxon>
        <taxon>Blattoidea</taxon>
        <taxon>Termitoidae</taxon>
        <taxon>Termopsidae</taxon>
        <taxon>Zootermopsis</taxon>
    </lineage>
</organism>
<gene>
    <name evidence="2" type="ORF">L798_07197</name>
</gene>
<evidence type="ECO:0000313" key="3">
    <source>
        <dbReference type="Proteomes" id="UP000027135"/>
    </source>
</evidence>
<evidence type="ECO:0000256" key="1">
    <source>
        <dbReference type="SAM" id="MobiDB-lite"/>
    </source>
</evidence>
<sequence>MERESVEEWFGKGVWKEQSCESGVREVCRESRESGANERSGVALRKDGSATCEAPGTWTVAAEEPACVQWGATGRCVSEECEQRRTRGTR</sequence>